<reference evidence="2" key="2">
    <citation type="submission" date="2012-05" db="EMBL/GenBank/DDBJ databases">
        <title>The Genome Annotation of Fusarium oxysporum Cotton.</title>
        <authorList>
            <consortium name="The Broad Institute Genomics Platform"/>
            <person name="Ma L.-J."/>
            <person name="Corby-Kistler H."/>
            <person name="Broz K."/>
            <person name="Gale L.R."/>
            <person name="Jonkers W."/>
            <person name="O'Donnell K."/>
            <person name="Ploetz R."/>
            <person name="Steinberg C."/>
            <person name="Schwartz D.C."/>
            <person name="VanEtten H."/>
            <person name="Zhou S."/>
            <person name="Young S.K."/>
            <person name="Zeng Q."/>
            <person name="Gargeya S."/>
            <person name="Fitzgerald M."/>
            <person name="Abouelleil A."/>
            <person name="Alvarado L."/>
            <person name="Chapman S.B."/>
            <person name="Gainer-Dewar J."/>
            <person name="Goldberg J."/>
            <person name="Griggs A."/>
            <person name="Gujja S."/>
            <person name="Hansen M."/>
            <person name="Howarth C."/>
            <person name="Imamovic A."/>
            <person name="Ireland A."/>
            <person name="Larimer J."/>
            <person name="McCowan C."/>
            <person name="Murphy C."/>
            <person name="Pearson M."/>
            <person name="Poon T.W."/>
            <person name="Priest M."/>
            <person name="Roberts A."/>
            <person name="Saif S."/>
            <person name="Shea T."/>
            <person name="Sykes S."/>
            <person name="Wortman J."/>
            <person name="Nusbaum C."/>
            <person name="Birren B."/>
        </authorList>
    </citation>
    <scope>NUCLEOTIDE SEQUENCE</scope>
    <source>
        <strain evidence="2">25433</strain>
    </source>
</reference>
<protein>
    <recommendedName>
        <fullName evidence="1">2EXR domain-containing protein</fullName>
    </recommendedName>
</protein>
<name>X0KWH5_FUSOX</name>
<organism evidence="2">
    <name type="scientific">Fusarium oxysporum f. sp. vasinfectum 25433</name>
    <dbReference type="NCBI Taxonomy" id="1089449"/>
    <lineage>
        <taxon>Eukaryota</taxon>
        <taxon>Fungi</taxon>
        <taxon>Dikarya</taxon>
        <taxon>Ascomycota</taxon>
        <taxon>Pezizomycotina</taxon>
        <taxon>Sordariomycetes</taxon>
        <taxon>Hypocreomycetidae</taxon>
        <taxon>Hypocreales</taxon>
        <taxon>Nectriaceae</taxon>
        <taxon>Fusarium</taxon>
        <taxon>Fusarium oxysporum species complex</taxon>
    </lineage>
</organism>
<accession>X0KWH5</accession>
<dbReference type="EMBL" id="JH658189">
    <property type="protein sequence ID" value="EXM13036.1"/>
    <property type="molecule type" value="Genomic_DNA"/>
</dbReference>
<evidence type="ECO:0000313" key="2">
    <source>
        <dbReference type="EMBL" id="EXM13036.1"/>
    </source>
</evidence>
<dbReference type="OrthoDB" id="4997173at2759"/>
<dbReference type="Proteomes" id="UP000030701">
    <property type="component" value="Unassembled WGS sequence"/>
</dbReference>
<proteinExistence type="predicted"/>
<dbReference type="AlphaFoldDB" id="X0KWH5"/>
<feature type="domain" description="2EXR" evidence="1">
    <location>
        <begin position="3"/>
        <end position="32"/>
    </location>
</feature>
<reference evidence="2" key="1">
    <citation type="submission" date="2011-11" db="EMBL/GenBank/DDBJ databases">
        <title>The Genome Sequence of Fusarium oxysporum Cotton.</title>
        <authorList>
            <consortium name="The Broad Institute Genome Sequencing Platform"/>
            <person name="Ma L.-J."/>
            <person name="Gale L.R."/>
            <person name="Schwartz D.C."/>
            <person name="Zhou S."/>
            <person name="Corby-Kistler H."/>
            <person name="Young S.K."/>
            <person name="Zeng Q."/>
            <person name="Gargeya S."/>
            <person name="Fitzgerald M."/>
            <person name="Haas B."/>
            <person name="Abouelleil A."/>
            <person name="Alvarado L."/>
            <person name="Arachchi H.M."/>
            <person name="Berlin A."/>
            <person name="Brown A."/>
            <person name="Chapman S.B."/>
            <person name="Chen Z."/>
            <person name="Dunbar C."/>
            <person name="Freedman E."/>
            <person name="Gearin G."/>
            <person name="Goldberg J."/>
            <person name="Griggs A."/>
            <person name="Gujja S."/>
            <person name="Heiman D."/>
            <person name="Howarth C."/>
            <person name="Larson L."/>
            <person name="Lui A."/>
            <person name="MacDonald P.J.P."/>
            <person name="Montmayeur A."/>
            <person name="Murphy C."/>
            <person name="Neiman D."/>
            <person name="Pearson M."/>
            <person name="Priest M."/>
            <person name="Roberts A."/>
            <person name="Saif S."/>
            <person name="Shea T."/>
            <person name="Shenoy N."/>
            <person name="Sisk P."/>
            <person name="Stolte C."/>
            <person name="Sykes S."/>
            <person name="Wortman J."/>
            <person name="Nusbaum C."/>
            <person name="Birren B."/>
        </authorList>
    </citation>
    <scope>NUCLEOTIDE SEQUENCE [LARGE SCALE GENOMIC DNA]</scope>
    <source>
        <strain evidence="2">25433</strain>
    </source>
</reference>
<gene>
    <name evidence="2" type="ORF">FOTG_18495</name>
</gene>
<dbReference type="InterPro" id="IPR045518">
    <property type="entry name" value="2EXR"/>
</dbReference>
<evidence type="ECO:0000259" key="1">
    <source>
        <dbReference type="Pfam" id="PF20150"/>
    </source>
</evidence>
<dbReference type="Pfam" id="PF20150">
    <property type="entry name" value="2EXR"/>
    <property type="match status" value="1"/>
</dbReference>
<dbReference type="HOGENOM" id="CLU_098004_0_0_1"/>
<sequence>MSFHLFPFLPLDLRVQIWEIALRSAAMSVVSLSLGIMCPSKIGLSCASETIRQAGSYRIALSCKEAFSEWERTTSLISEWASVRLCLSRTIFLLLDLAQLKSDSGSETFLFTDKISHIKHAAFFAESGMNLLEVMTVLARLNHLETIFIIVPGCLIENTAPIDRRKIQSTAQFLASLTQEPQPGAVSTTNRPVGLHLKGHSPESEVEAFYTGVDAPSVNLVMSQCSKDCRHDQSPTRGPMGYSLFDCT</sequence>